<keyword evidence="2" id="KW-0614">Plasmid</keyword>
<dbReference type="HOGENOM" id="CLU_3290933_0_0_9"/>
<evidence type="ECO:0000256" key="1">
    <source>
        <dbReference type="SAM" id="MobiDB-lite"/>
    </source>
</evidence>
<feature type="region of interest" description="Disordered" evidence="1">
    <location>
        <begin position="18"/>
        <end position="40"/>
    </location>
</feature>
<dbReference type="KEGG" id="jeo:JMA_40370"/>
<gene>
    <name evidence="2" type="ORF">JMA_40370</name>
</gene>
<evidence type="ECO:0000313" key="2">
    <source>
        <dbReference type="EMBL" id="AJD93355.1"/>
    </source>
</evidence>
<sequence>MKVRDLTVEQYVNRQVKNSKSVRKVKPLEKVDKKAEKKRG</sequence>
<evidence type="ECO:0000313" key="3">
    <source>
        <dbReference type="Proteomes" id="UP000031449"/>
    </source>
</evidence>
<proteinExistence type="predicted"/>
<organism evidence="2 3">
    <name type="scientific">Jeotgalibacillus malaysiensis</name>
    <dbReference type="NCBI Taxonomy" id="1508404"/>
    <lineage>
        <taxon>Bacteria</taxon>
        <taxon>Bacillati</taxon>
        <taxon>Bacillota</taxon>
        <taxon>Bacilli</taxon>
        <taxon>Bacillales</taxon>
        <taxon>Caryophanaceae</taxon>
        <taxon>Jeotgalibacillus</taxon>
    </lineage>
</organism>
<name>A0A0B5AT48_9BACL</name>
<dbReference type="Proteomes" id="UP000031449">
    <property type="component" value="Plasmid unnamed"/>
</dbReference>
<dbReference type="EMBL" id="CP009417">
    <property type="protein sequence ID" value="AJD93355.1"/>
    <property type="molecule type" value="Genomic_DNA"/>
</dbReference>
<accession>A0A0B5AT48</accession>
<geneLocation type="plasmid" evidence="3"/>
<reference evidence="2 3" key="1">
    <citation type="submission" date="2014-08" db="EMBL/GenBank/DDBJ databases">
        <title>Complete genome of a marine bacteria Jeotgalibacillus malaysiensis.</title>
        <authorList>
            <person name="Yaakop A.S."/>
            <person name="Chan K.-G."/>
            <person name="Goh K.M."/>
        </authorList>
    </citation>
    <scope>NUCLEOTIDE SEQUENCE [LARGE SCALE GENOMIC DNA]</scope>
    <source>
        <strain evidence="2 3">D5</strain>
        <plasmid evidence="3">Plasmid</plasmid>
    </source>
</reference>
<feature type="compositionally biased region" description="Basic and acidic residues" evidence="1">
    <location>
        <begin position="26"/>
        <end position="40"/>
    </location>
</feature>
<dbReference type="AlphaFoldDB" id="A0A0B5AT48"/>
<protein>
    <submittedName>
        <fullName evidence="2">Uncharacterized protein</fullName>
    </submittedName>
</protein>
<dbReference type="BioCyc" id="JESP1508404:G14D9-13321-MONOMER"/>
<keyword evidence="3" id="KW-1185">Reference proteome</keyword>